<dbReference type="Gene3D" id="3.30.70.270">
    <property type="match status" value="1"/>
</dbReference>
<dbReference type="EMBL" id="JACHEG010000006">
    <property type="protein sequence ID" value="MBB6164507.1"/>
    <property type="molecule type" value="Genomic_DNA"/>
</dbReference>
<evidence type="ECO:0000259" key="1">
    <source>
        <dbReference type="PROSITE" id="PS50112"/>
    </source>
</evidence>
<reference evidence="4 5" key="1">
    <citation type="submission" date="2020-08" db="EMBL/GenBank/DDBJ databases">
        <title>Genomic Encyclopedia of Type Strains, Phase IV (KMG-IV): sequencing the most valuable type-strain genomes for metagenomic binning, comparative biology and taxonomic classification.</title>
        <authorList>
            <person name="Goeker M."/>
        </authorList>
    </citation>
    <scope>NUCLEOTIDE SEQUENCE [LARGE SCALE GENOMIC DNA]</scope>
    <source>
        <strain evidence="4 5">DSM 100734</strain>
    </source>
</reference>
<evidence type="ECO:0000313" key="5">
    <source>
        <dbReference type="Proteomes" id="UP000547879"/>
    </source>
</evidence>
<feature type="domain" description="PAS" evidence="1">
    <location>
        <begin position="14"/>
        <end position="84"/>
    </location>
</feature>
<name>A0A7W9Y9H5_9HYPH</name>
<dbReference type="Pfam" id="PF00989">
    <property type="entry name" value="PAS"/>
    <property type="match status" value="1"/>
</dbReference>
<dbReference type="PANTHER" id="PTHR44757:SF2">
    <property type="entry name" value="BIOFILM ARCHITECTURE MAINTENANCE PROTEIN MBAA"/>
    <property type="match status" value="1"/>
</dbReference>
<dbReference type="Gene3D" id="3.30.450.20">
    <property type="entry name" value="PAS domain"/>
    <property type="match status" value="2"/>
</dbReference>
<keyword evidence="5" id="KW-1185">Reference proteome</keyword>
<dbReference type="NCBIfam" id="TIGR00229">
    <property type="entry name" value="sensory_box"/>
    <property type="match status" value="1"/>
</dbReference>
<dbReference type="InterPro" id="IPR043128">
    <property type="entry name" value="Rev_trsase/Diguanyl_cyclase"/>
</dbReference>
<organism evidence="4 5">
    <name type="scientific">Rhizobium wenxiniae</name>
    <dbReference type="NCBI Taxonomy" id="1737357"/>
    <lineage>
        <taxon>Bacteria</taxon>
        <taxon>Pseudomonadati</taxon>
        <taxon>Pseudomonadota</taxon>
        <taxon>Alphaproteobacteria</taxon>
        <taxon>Hyphomicrobiales</taxon>
        <taxon>Rhizobiaceae</taxon>
        <taxon>Rhizobium/Agrobacterium group</taxon>
        <taxon>Rhizobium</taxon>
    </lineage>
</organism>
<dbReference type="InterPro" id="IPR052155">
    <property type="entry name" value="Biofilm_reg_signaling"/>
</dbReference>
<dbReference type="SMART" id="SM00267">
    <property type="entry name" value="GGDEF"/>
    <property type="match status" value="1"/>
</dbReference>
<dbReference type="SMART" id="SM00086">
    <property type="entry name" value="PAC"/>
    <property type="match status" value="2"/>
</dbReference>
<dbReference type="NCBIfam" id="TIGR00254">
    <property type="entry name" value="GGDEF"/>
    <property type="match status" value="1"/>
</dbReference>
<dbReference type="SUPFAM" id="SSF55785">
    <property type="entry name" value="PYP-like sensor domain (PAS domain)"/>
    <property type="match status" value="2"/>
</dbReference>
<feature type="domain" description="PAC" evidence="2">
    <location>
        <begin position="88"/>
        <end position="140"/>
    </location>
</feature>
<dbReference type="InterPro" id="IPR000014">
    <property type="entry name" value="PAS"/>
</dbReference>
<dbReference type="PROSITE" id="PS50112">
    <property type="entry name" value="PAS"/>
    <property type="match status" value="1"/>
</dbReference>
<dbReference type="RefSeq" id="WP_183995130.1">
    <property type="nucleotide sequence ID" value="NZ_BMHW01000019.1"/>
</dbReference>
<dbReference type="Pfam" id="PF00990">
    <property type="entry name" value="GGDEF"/>
    <property type="match status" value="1"/>
</dbReference>
<dbReference type="SUPFAM" id="SSF55073">
    <property type="entry name" value="Nucleotide cyclase"/>
    <property type="match status" value="1"/>
</dbReference>
<evidence type="ECO:0000313" key="4">
    <source>
        <dbReference type="EMBL" id="MBB6164507.1"/>
    </source>
</evidence>
<dbReference type="CDD" id="cd01949">
    <property type="entry name" value="GGDEF"/>
    <property type="match status" value="1"/>
</dbReference>
<dbReference type="InterPro" id="IPR000700">
    <property type="entry name" value="PAS-assoc_C"/>
</dbReference>
<dbReference type="InterPro" id="IPR035965">
    <property type="entry name" value="PAS-like_dom_sf"/>
</dbReference>
<dbReference type="CDD" id="cd00130">
    <property type="entry name" value="PAS"/>
    <property type="match status" value="1"/>
</dbReference>
<feature type="domain" description="GGDEF" evidence="3">
    <location>
        <begin position="292"/>
        <end position="422"/>
    </location>
</feature>
<dbReference type="InterPro" id="IPR000160">
    <property type="entry name" value="GGDEF_dom"/>
</dbReference>
<protein>
    <submittedName>
        <fullName evidence="4">Diguanylate cyclase (GGDEF)-like protein/PAS domain S-box-containing protein</fullName>
    </submittedName>
</protein>
<accession>A0A7W9Y9H5</accession>
<sequence>MVAEPYTADDPETRLALFDFAFENAPIGIALVDLEGRIIRGNAAFAKLLSLPLEKVLGTHFRDFTHPDDIEADLILFQQVLQGRRDGYTIEKRYVRPSGEIVHVLIHVAAMRDAEGKVVRFISQVEDITRHKEHERQLAERAAQLELALEAVRGGFWQMDILTGKFETSDRLAQFIGGPTAARLDLERYVDRVNVNDGAQADLTPLIAGELDQNVAEYRLDTVHGERWMRCDRRLLRDSDGRPVKIVGMAIDFTDERRRIEMLEETARTDVLTGLLNRRGLSTEFAALTSADGFAVLALDLDGFKEVNDAHGHAMGDVVLQTTAARLTSAVRQTDLVARTGGDEFVVVVAGDRSTGEAAAERILARMREPIPISNKVADIRTSIGGIWTGEKRDVSELLNEADALLYDAKAAGKDAVRFQSASGSVS</sequence>
<dbReference type="Proteomes" id="UP000547879">
    <property type="component" value="Unassembled WGS sequence"/>
</dbReference>
<evidence type="ECO:0000259" key="3">
    <source>
        <dbReference type="PROSITE" id="PS50887"/>
    </source>
</evidence>
<gene>
    <name evidence="4" type="ORF">HNQ72_004352</name>
</gene>
<dbReference type="SMART" id="SM00091">
    <property type="entry name" value="PAS"/>
    <property type="match status" value="1"/>
</dbReference>
<dbReference type="InterPro" id="IPR029787">
    <property type="entry name" value="Nucleotide_cyclase"/>
</dbReference>
<dbReference type="InterPro" id="IPR001610">
    <property type="entry name" value="PAC"/>
</dbReference>
<dbReference type="PROSITE" id="PS50887">
    <property type="entry name" value="GGDEF"/>
    <property type="match status" value="1"/>
</dbReference>
<proteinExistence type="predicted"/>
<dbReference type="AlphaFoldDB" id="A0A7W9Y9H5"/>
<dbReference type="PANTHER" id="PTHR44757">
    <property type="entry name" value="DIGUANYLATE CYCLASE DGCP"/>
    <property type="match status" value="1"/>
</dbReference>
<dbReference type="PROSITE" id="PS50113">
    <property type="entry name" value="PAC"/>
    <property type="match status" value="1"/>
</dbReference>
<evidence type="ECO:0000259" key="2">
    <source>
        <dbReference type="PROSITE" id="PS50113"/>
    </source>
</evidence>
<dbReference type="InterPro" id="IPR013767">
    <property type="entry name" value="PAS_fold"/>
</dbReference>
<comment type="caution">
    <text evidence="4">The sequence shown here is derived from an EMBL/GenBank/DDBJ whole genome shotgun (WGS) entry which is preliminary data.</text>
</comment>